<dbReference type="EMBL" id="QEAO01000012">
    <property type="protein sequence ID" value="TPX34738.1"/>
    <property type="molecule type" value="Genomic_DNA"/>
</dbReference>
<dbReference type="AlphaFoldDB" id="A0A507C5W0"/>
<proteinExistence type="predicted"/>
<gene>
    <name evidence="1" type="ORF">SmJEL517_g02715</name>
</gene>
<dbReference type="Pfam" id="PF03269">
    <property type="entry name" value="DUF268"/>
    <property type="match status" value="1"/>
</dbReference>
<dbReference type="InterPro" id="IPR004951">
    <property type="entry name" value="DUF268_CAE_spp"/>
</dbReference>
<sequence length="496" mass="55499">MAISLANAREDYLFDNLGTTNKYYVEFGTQNATRCNTRNLWEEHGWDGTLIDAGGIGEDARIIRNHFVTEYNIVDLFRKYDVPKDLGLLSVDIDTQDVFVLDAILRAQYHPRVIVTENHNFRYDESYPLTDFVTSGGTARSIWSLMIDCISTIKHSPIIPHPAAISATKSDSASPASSDIKCTFSTPNLTIEAAAIVPLPKPEFSLLDAWLKGESARYGPAPKTIPDTLLSEFTMNDTVPVFDAYIDQASADFRALQFSISKTAYLGGKALAPEWTVAKVDEIRAQTRARNMTFNYNSKDIYDAYDVFALSVIRGKRGLVIGSEWPWMEAMLLEYGAEHVSTLEFGTIVSLHPKITTYTPKDFTLGVLRKKIAPFDFVVSYSSLEHDGLGRYGDVLNPIGDLQTMAKMLSVLKPGGYAFIGVPCCVDSLVWNVHRKYGPLRLKLMFAGYRLVEVFPRNAFLSFKHLEDGSQQGFFVVQNTYGCSNGWPREPNSYQI</sequence>
<dbReference type="RefSeq" id="XP_031025416.1">
    <property type="nucleotide sequence ID" value="XM_031168643.1"/>
</dbReference>
<keyword evidence="2" id="KW-1185">Reference proteome</keyword>
<dbReference type="OrthoDB" id="428346at2759"/>
<comment type="caution">
    <text evidence="1">The sequence shown here is derived from an EMBL/GenBank/DDBJ whole genome shotgun (WGS) entry which is preliminary data.</text>
</comment>
<organism evidence="1 2">
    <name type="scientific">Synchytrium microbalum</name>
    <dbReference type="NCBI Taxonomy" id="1806994"/>
    <lineage>
        <taxon>Eukaryota</taxon>
        <taxon>Fungi</taxon>
        <taxon>Fungi incertae sedis</taxon>
        <taxon>Chytridiomycota</taxon>
        <taxon>Chytridiomycota incertae sedis</taxon>
        <taxon>Chytridiomycetes</taxon>
        <taxon>Synchytriales</taxon>
        <taxon>Synchytriaceae</taxon>
        <taxon>Synchytrium</taxon>
    </lineage>
</organism>
<dbReference type="Proteomes" id="UP000319731">
    <property type="component" value="Unassembled WGS sequence"/>
</dbReference>
<dbReference type="GeneID" id="42003940"/>
<protein>
    <submittedName>
        <fullName evidence="1">Uncharacterized protein</fullName>
    </submittedName>
</protein>
<dbReference type="SUPFAM" id="SSF53335">
    <property type="entry name" value="S-adenosyl-L-methionine-dependent methyltransferases"/>
    <property type="match status" value="1"/>
</dbReference>
<accession>A0A507C5W0</accession>
<name>A0A507C5W0_9FUNG</name>
<dbReference type="InterPro" id="IPR029063">
    <property type="entry name" value="SAM-dependent_MTases_sf"/>
</dbReference>
<reference evidence="1 2" key="1">
    <citation type="journal article" date="2019" name="Sci. Rep.">
        <title>Comparative genomics of chytrid fungi reveal insights into the obligate biotrophic and pathogenic lifestyle of Synchytrium endobioticum.</title>
        <authorList>
            <person name="van de Vossenberg B.T.L.H."/>
            <person name="Warris S."/>
            <person name="Nguyen H.D.T."/>
            <person name="van Gent-Pelzer M.P.E."/>
            <person name="Joly D.L."/>
            <person name="van de Geest H.C."/>
            <person name="Bonants P.J.M."/>
            <person name="Smith D.S."/>
            <person name="Levesque C.A."/>
            <person name="van der Lee T.A.J."/>
        </authorList>
    </citation>
    <scope>NUCLEOTIDE SEQUENCE [LARGE SCALE GENOMIC DNA]</scope>
    <source>
        <strain evidence="1 2">JEL517</strain>
    </source>
</reference>
<evidence type="ECO:0000313" key="2">
    <source>
        <dbReference type="Proteomes" id="UP000319731"/>
    </source>
</evidence>
<evidence type="ECO:0000313" key="1">
    <source>
        <dbReference type="EMBL" id="TPX34738.1"/>
    </source>
</evidence>